<dbReference type="Proteomes" id="UP000729402">
    <property type="component" value="Unassembled WGS sequence"/>
</dbReference>
<sequence>MHSGRAMQQAGCARRDQRACMHMPGICAYVVTRWEARGTPTPAGRPGGLHTVCPRGSAASMYTEKFQRRKGAIGSAAPARL</sequence>
<name>A0A8J5TCZ8_ZIZPA</name>
<dbReference type="EMBL" id="JAAALK010000086">
    <property type="protein sequence ID" value="KAG8083122.1"/>
    <property type="molecule type" value="Genomic_DNA"/>
</dbReference>
<reference evidence="1" key="2">
    <citation type="submission" date="2021-02" db="EMBL/GenBank/DDBJ databases">
        <authorList>
            <person name="Kimball J.A."/>
            <person name="Haas M.W."/>
            <person name="Macchietto M."/>
            <person name="Kono T."/>
            <person name="Duquette J."/>
            <person name="Shao M."/>
        </authorList>
    </citation>
    <scope>NUCLEOTIDE SEQUENCE</scope>
    <source>
        <tissue evidence="1">Fresh leaf tissue</tissue>
    </source>
</reference>
<evidence type="ECO:0000313" key="1">
    <source>
        <dbReference type="EMBL" id="KAG8083122.1"/>
    </source>
</evidence>
<organism evidence="1 2">
    <name type="scientific">Zizania palustris</name>
    <name type="common">Northern wild rice</name>
    <dbReference type="NCBI Taxonomy" id="103762"/>
    <lineage>
        <taxon>Eukaryota</taxon>
        <taxon>Viridiplantae</taxon>
        <taxon>Streptophyta</taxon>
        <taxon>Embryophyta</taxon>
        <taxon>Tracheophyta</taxon>
        <taxon>Spermatophyta</taxon>
        <taxon>Magnoliopsida</taxon>
        <taxon>Liliopsida</taxon>
        <taxon>Poales</taxon>
        <taxon>Poaceae</taxon>
        <taxon>BOP clade</taxon>
        <taxon>Oryzoideae</taxon>
        <taxon>Oryzeae</taxon>
        <taxon>Zizaniinae</taxon>
        <taxon>Zizania</taxon>
    </lineage>
</organism>
<accession>A0A8J5TCZ8</accession>
<comment type="caution">
    <text evidence="1">The sequence shown here is derived from an EMBL/GenBank/DDBJ whole genome shotgun (WGS) entry which is preliminary data.</text>
</comment>
<proteinExistence type="predicted"/>
<protein>
    <submittedName>
        <fullName evidence="1">Uncharacterized protein</fullName>
    </submittedName>
</protein>
<evidence type="ECO:0000313" key="2">
    <source>
        <dbReference type="Proteomes" id="UP000729402"/>
    </source>
</evidence>
<gene>
    <name evidence="1" type="ORF">GUJ93_ZPchr0014g47673</name>
</gene>
<dbReference type="AlphaFoldDB" id="A0A8J5TCZ8"/>
<reference evidence="1" key="1">
    <citation type="journal article" date="2021" name="bioRxiv">
        <title>Whole Genome Assembly and Annotation of Northern Wild Rice, Zizania palustris L., Supports a Whole Genome Duplication in the Zizania Genus.</title>
        <authorList>
            <person name="Haas M."/>
            <person name="Kono T."/>
            <person name="Macchietto M."/>
            <person name="Millas R."/>
            <person name="McGilp L."/>
            <person name="Shao M."/>
            <person name="Duquette J."/>
            <person name="Hirsch C.N."/>
            <person name="Kimball J."/>
        </authorList>
    </citation>
    <scope>NUCLEOTIDE SEQUENCE</scope>
    <source>
        <tissue evidence="1">Fresh leaf tissue</tissue>
    </source>
</reference>
<keyword evidence="2" id="KW-1185">Reference proteome</keyword>